<dbReference type="OrthoDB" id="152213at2"/>
<dbReference type="PANTHER" id="PTHR40042">
    <property type="entry name" value="HYPOTHETICAL MEMBRANE SPANNING PROTEIN"/>
    <property type="match status" value="1"/>
</dbReference>
<keyword evidence="1" id="KW-0812">Transmembrane</keyword>
<keyword evidence="1" id="KW-1133">Transmembrane helix</keyword>
<feature type="transmembrane region" description="Helical" evidence="1">
    <location>
        <begin position="47"/>
        <end position="70"/>
    </location>
</feature>
<dbReference type="EMBL" id="VIGD01000001">
    <property type="protein sequence ID" value="TQE92364.1"/>
    <property type="molecule type" value="Genomic_DNA"/>
</dbReference>
<protein>
    <submittedName>
        <fullName evidence="2">DUF1405 domain-containing protein</fullName>
    </submittedName>
</protein>
<name>A0A540V6G9_9BACL</name>
<keyword evidence="3" id="KW-1185">Reference proteome</keyword>
<dbReference type="InterPro" id="IPR009845">
    <property type="entry name" value="DUF1405"/>
</dbReference>
<reference evidence="2 3" key="1">
    <citation type="submission" date="2019-06" db="EMBL/GenBank/DDBJ databases">
        <title>Genome sequence of Ureibacillus terrenus.</title>
        <authorList>
            <person name="Maclea K.S."/>
            <person name="Simoes M."/>
        </authorList>
    </citation>
    <scope>NUCLEOTIDE SEQUENCE [LARGE SCALE GENOMIC DNA]</scope>
    <source>
        <strain evidence="2 3">ATCC BAA-384</strain>
    </source>
</reference>
<sequence>MRTILLQFLYLLQNRTVLTMLFIINFLGTIYGYIWYAPQLSRTEPQFLLFVPDSPTASLFFCFAILGWLLGKNFKLMEALALITLMKYGIWAVVMNILTLAETGSIGILGWMLVVSHFMMAVEGILYMANYRFTLVHIAIASVWTLHNDVIDYVYGQMPTYSSLYKYADHIGYFTFWLSIACISIAYYSFKKRNYLNIVQ</sequence>
<evidence type="ECO:0000313" key="2">
    <source>
        <dbReference type="EMBL" id="TQE92364.1"/>
    </source>
</evidence>
<dbReference type="PANTHER" id="PTHR40042:SF1">
    <property type="entry name" value="DUF1405 DOMAIN-CONTAINING PROTEIN"/>
    <property type="match status" value="1"/>
</dbReference>
<dbReference type="RefSeq" id="WP_141600916.1">
    <property type="nucleotide sequence ID" value="NZ_JARMSB010000004.1"/>
</dbReference>
<feature type="transmembrane region" description="Helical" evidence="1">
    <location>
        <begin position="106"/>
        <end position="126"/>
    </location>
</feature>
<accession>A0A540V6G9</accession>
<proteinExistence type="predicted"/>
<evidence type="ECO:0000256" key="1">
    <source>
        <dbReference type="SAM" id="Phobius"/>
    </source>
</evidence>
<organism evidence="2 3">
    <name type="scientific">Ureibacillus terrenus</name>
    <dbReference type="NCBI Taxonomy" id="118246"/>
    <lineage>
        <taxon>Bacteria</taxon>
        <taxon>Bacillati</taxon>
        <taxon>Bacillota</taxon>
        <taxon>Bacilli</taxon>
        <taxon>Bacillales</taxon>
        <taxon>Caryophanaceae</taxon>
        <taxon>Ureibacillus</taxon>
    </lineage>
</organism>
<feature type="transmembrane region" description="Helical" evidence="1">
    <location>
        <begin position="12"/>
        <end position="35"/>
    </location>
</feature>
<comment type="caution">
    <text evidence="2">The sequence shown here is derived from an EMBL/GenBank/DDBJ whole genome shotgun (WGS) entry which is preliminary data.</text>
</comment>
<feature type="transmembrane region" description="Helical" evidence="1">
    <location>
        <begin position="133"/>
        <end position="151"/>
    </location>
</feature>
<dbReference type="AlphaFoldDB" id="A0A540V6G9"/>
<dbReference type="Pfam" id="PF07187">
    <property type="entry name" value="DUF1405"/>
    <property type="match status" value="1"/>
</dbReference>
<feature type="transmembrane region" description="Helical" evidence="1">
    <location>
        <begin position="79"/>
        <end position="100"/>
    </location>
</feature>
<evidence type="ECO:0000313" key="3">
    <source>
        <dbReference type="Proteomes" id="UP000315753"/>
    </source>
</evidence>
<feature type="transmembrane region" description="Helical" evidence="1">
    <location>
        <begin position="171"/>
        <end position="190"/>
    </location>
</feature>
<keyword evidence="1" id="KW-0472">Membrane</keyword>
<gene>
    <name evidence="2" type="ORF">FKZ59_01250</name>
</gene>
<dbReference type="Proteomes" id="UP000315753">
    <property type="component" value="Unassembled WGS sequence"/>
</dbReference>